<feature type="binding site" evidence="6">
    <location>
        <position position="446"/>
    </location>
    <ligand>
        <name>(6S)-5-formyl-5,6,7,8-tetrahydrofolate</name>
        <dbReference type="ChEBI" id="CHEBI:57457"/>
    </ligand>
</feature>
<dbReference type="HAMAP" id="MF_00379">
    <property type="entry name" value="GTPase_MnmE"/>
    <property type="match status" value="1"/>
</dbReference>
<comment type="subunit">
    <text evidence="6">Homodimer. Heterotetramer of two MnmE and two MnmG subunits.</text>
</comment>
<evidence type="ECO:0000313" key="10">
    <source>
        <dbReference type="Proteomes" id="UP001597337"/>
    </source>
</evidence>
<dbReference type="PANTHER" id="PTHR42714">
    <property type="entry name" value="TRNA MODIFICATION GTPASE GTPBP3"/>
    <property type="match status" value="1"/>
</dbReference>
<dbReference type="Gene3D" id="3.30.1360.120">
    <property type="entry name" value="Probable tRNA modification gtpase trme, domain 1"/>
    <property type="match status" value="1"/>
</dbReference>
<dbReference type="RefSeq" id="WP_386027417.1">
    <property type="nucleotide sequence ID" value="NZ_JBHUHX010000036.1"/>
</dbReference>
<dbReference type="NCBIfam" id="TIGR00450">
    <property type="entry name" value="mnmE_trmE_thdF"/>
    <property type="match status" value="1"/>
</dbReference>
<dbReference type="InterPro" id="IPR006073">
    <property type="entry name" value="GTP-bd"/>
</dbReference>
<keyword evidence="10" id="KW-1185">Reference proteome</keyword>
<comment type="caution">
    <text evidence="9">The sequence shown here is derived from an EMBL/GenBank/DDBJ whole genome shotgun (WGS) entry which is preliminary data.</text>
</comment>
<dbReference type="InterPro" id="IPR031168">
    <property type="entry name" value="G_TrmE"/>
</dbReference>
<reference evidence="10" key="1">
    <citation type="journal article" date="2019" name="Int. J. Syst. Evol. Microbiol.">
        <title>The Global Catalogue of Microorganisms (GCM) 10K type strain sequencing project: providing services to taxonomists for standard genome sequencing and annotation.</title>
        <authorList>
            <consortium name="The Broad Institute Genomics Platform"/>
            <consortium name="The Broad Institute Genome Sequencing Center for Infectious Disease"/>
            <person name="Wu L."/>
            <person name="Ma J."/>
        </authorList>
    </citation>
    <scope>NUCLEOTIDE SEQUENCE [LARGE SCALE GENOMIC DNA]</scope>
    <source>
        <strain evidence="10">KACC 12597</strain>
    </source>
</reference>
<keyword evidence="6 9" id="KW-0378">Hydrolase</keyword>
<feature type="binding site" evidence="6">
    <location>
        <position position="225"/>
    </location>
    <ligand>
        <name>K(+)</name>
        <dbReference type="ChEBI" id="CHEBI:29103"/>
    </ligand>
</feature>
<accession>A0ABW4YAM1</accession>
<comment type="function">
    <text evidence="6">Exhibits a very high intrinsic GTPase hydrolysis rate. Involved in the addition of a carboxymethylaminomethyl (cmnm) group at the wobble position (U34) of certain tRNAs, forming tRNA-cmnm(5)s(2)U34.</text>
</comment>
<feature type="binding site" evidence="6">
    <location>
        <position position="119"/>
    </location>
    <ligand>
        <name>(6S)-5-formyl-5,6,7,8-tetrahydrofolate</name>
        <dbReference type="ChEBI" id="CHEBI:57457"/>
    </ligand>
</feature>
<evidence type="ECO:0000256" key="7">
    <source>
        <dbReference type="RuleBase" id="RU003313"/>
    </source>
</evidence>
<comment type="subcellular location">
    <subcellularLocation>
        <location evidence="6">Cytoplasm</location>
    </subcellularLocation>
</comment>
<comment type="similarity">
    <text evidence="1 6 7">Belongs to the TRAFAC class TrmE-Era-EngA-EngB-Septin-like GTPase superfamily. TrmE GTPase family.</text>
</comment>
<dbReference type="Proteomes" id="UP001597337">
    <property type="component" value="Unassembled WGS sequence"/>
</dbReference>
<sequence>MADLETIAAVATPPGVGGVGIVRVSGPRVSAIAQAITGALPSPRTATYRVFRDAENGFIDEGIALYFPGPRSFTGEDVLELQGHGGSVVMDLLLERCLGLGARLAHPGEFTERAFLNGKLDLVQAEAVADLIESSTALGVRLAGRTLQGEFSRRIQALVESLIQLRIFIESALDFPEEEIDFLADSSVAEDLDRAIAMTRRVLEEAHRGQVLREGLVVVIAGAPNVGKSSLLNALSDTDAAIVTPIPGTTRDLLRQDIQIDGLPIRVVDTAGLRATEDPVEREGVRRARKQLDDADLVLLVHDAQSGPDPSIAETLPSGIPVVRIRNKIDLLDESPGIVQRDSEVEISLSVATAQGLDLLRAHLKHRAGLDAGHEGIFIARRRHLDALNRGLQHLLEAQRNLEGQLGPELVAEELLLAQKMLGEITGEVTSEDLLGRIFSSFCIGK</sequence>
<dbReference type="Gene3D" id="3.40.50.300">
    <property type="entry name" value="P-loop containing nucleotide triphosphate hydrolases"/>
    <property type="match status" value="1"/>
</dbReference>
<comment type="caution">
    <text evidence="6">Lacks conserved residue(s) required for the propagation of feature annotation.</text>
</comment>
<comment type="cofactor">
    <cofactor evidence="6">
        <name>K(+)</name>
        <dbReference type="ChEBI" id="CHEBI:29103"/>
    </cofactor>
    <text evidence="6">Binds 1 potassium ion per subunit.</text>
</comment>
<dbReference type="InterPro" id="IPR027266">
    <property type="entry name" value="TrmE/GcvT-like"/>
</dbReference>
<keyword evidence="6" id="KW-0963">Cytoplasm</keyword>
<proteinExistence type="inferred from homology"/>
<dbReference type="EMBL" id="JBHUHX010000036">
    <property type="protein sequence ID" value="MFD2112833.1"/>
    <property type="molecule type" value="Genomic_DNA"/>
</dbReference>
<feature type="domain" description="TrmE-type G" evidence="8">
    <location>
        <begin position="215"/>
        <end position="369"/>
    </location>
</feature>
<evidence type="ECO:0000256" key="4">
    <source>
        <dbReference type="ARBA" id="ARBA00022958"/>
    </source>
</evidence>
<dbReference type="InterPro" id="IPR027368">
    <property type="entry name" value="MnmE_dom2"/>
</dbReference>
<name>A0ABW4YAM1_9GAMM</name>
<evidence type="ECO:0000256" key="2">
    <source>
        <dbReference type="ARBA" id="ARBA00022694"/>
    </source>
</evidence>
<dbReference type="InterPro" id="IPR027417">
    <property type="entry name" value="P-loop_NTPase"/>
</dbReference>
<keyword evidence="3 6" id="KW-0547">Nucleotide-binding</keyword>
<dbReference type="EC" id="3.6.-.-" evidence="6"/>
<feature type="binding site" evidence="6">
    <location>
        <begin position="269"/>
        <end position="272"/>
    </location>
    <ligand>
        <name>GTP</name>
        <dbReference type="ChEBI" id="CHEBI:37565"/>
    </ligand>
</feature>
<dbReference type="NCBIfam" id="TIGR00231">
    <property type="entry name" value="small_GTP"/>
    <property type="match status" value="1"/>
</dbReference>
<evidence type="ECO:0000313" key="9">
    <source>
        <dbReference type="EMBL" id="MFD2112833.1"/>
    </source>
</evidence>
<evidence type="ECO:0000256" key="1">
    <source>
        <dbReference type="ARBA" id="ARBA00011043"/>
    </source>
</evidence>
<dbReference type="Pfam" id="PF12631">
    <property type="entry name" value="MnmE_helical"/>
    <property type="match status" value="1"/>
</dbReference>
<evidence type="ECO:0000256" key="5">
    <source>
        <dbReference type="ARBA" id="ARBA00023134"/>
    </source>
</evidence>
<protein>
    <recommendedName>
        <fullName evidence="6">tRNA modification GTPase MnmE</fullName>
        <ecNumber evidence="6">3.6.-.-</ecNumber>
    </recommendedName>
</protein>
<dbReference type="NCBIfam" id="NF003661">
    <property type="entry name" value="PRK05291.1-3"/>
    <property type="match status" value="1"/>
</dbReference>
<evidence type="ECO:0000256" key="6">
    <source>
        <dbReference type="HAMAP-Rule" id="MF_00379"/>
    </source>
</evidence>
<feature type="binding site" evidence="6">
    <location>
        <position position="250"/>
    </location>
    <ligand>
        <name>Mg(2+)</name>
        <dbReference type="ChEBI" id="CHEBI:18420"/>
    </ligand>
</feature>
<keyword evidence="5 6" id="KW-0342">GTP-binding</keyword>
<keyword evidence="2 6" id="KW-0819">tRNA processing</keyword>
<keyword evidence="4 6" id="KW-0630">Potassium</keyword>
<dbReference type="SUPFAM" id="SSF116878">
    <property type="entry name" value="TrmE connector domain"/>
    <property type="match status" value="1"/>
</dbReference>
<feature type="binding site" evidence="6">
    <location>
        <position position="229"/>
    </location>
    <ligand>
        <name>Mg(2+)</name>
        <dbReference type="ChEBI" id="CHEBI:18420"/>
    </ligand>
</feature>
<feature type="binding site" evidence="6">
    <location>
        <position position="249"/>
    </location>
    <ligand>
        <name>K(+)</name>
        <dbReference type="ChEBI" id="CHEBI:29103"/>
    </ligand>
</feature>
<gene>
    <name evidence="6 9" type="primary">mnmE</name>
    <name evidence="6" type="synonym">trmE</name>
    <name evidence="9" type="ORF">ACFSJC_13375</name>
</gene>
<dbReference type="InterPro" id="IPR005225">
    <property type="entry name" value="Small_GTP-bd"/>
</dbReference>
<organism evidence="9 10">
    <name type="scientific">Thiorhodococcus fuscus</name>
    <dbReference type="NCBI Taxonomy" id="527200"/>
    <lineage>
        <taxon>Bacteria</taxon>
        <taxon>Pseudomonadati</taxon>
        <taxon>Pseudomonadota</taxon>
        <taxon>Gammaproteobacteria</taxon>
        <taxon>Chromatiales</taxon>
        <taxon>Chromatiaceae</taxon>
        <taxon>Thiorhodococcus</taxon>
    </lineage>
</organism>
<dbReference type="GO" id="GO:0016787">
    <property type="term" value="F:hydrolase activity"/>
    <property type="evidence" value="ECO:0007669"/>
    <property type="project" value="UniProtKB-KW"/>
</dbReference>
<feature type="binding site" evidence="6">
    <location>
        <begin position="225"/>
        <end position="230"/>
    </location>
    <ligand>
        <name>GTP</name>
        <dbReference type="ChEBI" id="CHEBI:37565"/>
    </ligand>
</feature>
<feature type="binding site" evidence="6">
    <location>
        <begin position="244"/>
        <end position="250"/>
    </location>
    <ligand>
        <name>GTP</name>
        <dbReference type="ChEBI" id="CHEBI:37565"/>
    </ligand>
</feature>
<dbReference type="InterPro" id="IPR018948">
    <property type="entry name" value="GTP-bd_TrmE_N"/>
</dbReference>
<evidence type="ECO:0000256" key="3">
    <source>
        <dbReference type="ARBA" id="ARBA00022741"/>
    </source>
</evidence>
<dbReference type="Pfam" id="PF10396">
    <property type="entry name" value="TrmE_N"/>
    <property type="match status" value="1"/>
</dbReference>
<dbReference type="PROSITE" id="PS51709">
    <property type="entry name" value="G_TRME"/>
    <property type="match status" value="1"/>
</dbReference>
<feature type="binding site" evidence="6">
    <location>
        <position position="244"/>
    </location>
    <ligand>
        <name>K(+)</name>
        <dbReference type="ChEBI" id="CHEBI:29103"/>
    </ligand>
</feature>
<dbReference type="SUPFAM" id="SSF52540">
    <property type="entry name" value="P-loop containing nucleoside triphosphate hydrolases"/>
    <property type="match status" value="1"/>
</dbReference>
<keyword evidence="6" id="KW-0479">Metal-binding</keyword>
<dbReference type="Gene3D" id="1.20.120.430">
    <property type="entry name" value="tRNA modification GTPase MnmE domain 2"/>
    <property type="match status" value="1"/>
</dbReference>
<dbReference type="Pfam" id="PF01926">
    <property type="entry name" value="MMR_HSR1"/>
    <property type="match status" value="1"/>
</dbReference>
<feature type="binding site" evidence="6">
    <location>
        <position position="80"/>
    </location>
    <ligand>
        <name>(6S)-5-formyl-5,6,7,8-tetrahydrofolate</name>
        <dbReference type="ChEBI" id="CHEBI:57457"/>
    </ligand>
</feature>
<evidence type="ECO:0000259" key="8">
    <source>
        <dbReference type="PROSITE" id="PS51709"/>
    </source>
</evidence>
<dbReference type="PANTHER" id="PTHR42714:SF2">
    <property type="entry name" value="TRNA MODIFICATION GTPASE GTPBP3, MITOCHONDRIAL"/>
    <property type="match status" value="1"/>
</dbReference>
<feature type="binding site" evidence="6">
    <location>
        <position position="23"/>
    </location>
    <ligand>
        <name>(6S)-5-formyl-5,6,7,8-tetrahydrofolate</name>
        <dbReference type="ChEBI" id="CHEBI:57457"/>
    </ligand>
</feature>
<keyword evidence="6" id="KW-0460">Magnesium</keyword>
<dbReference type="InterPro" id="IPR004520">
    <property type="entry name" value="GTPase_MnmE"/>
</dbReference>
<dbReference type="CDD" id="cd04164">
    <property type="entry name" value="trmE"/>
    <property type="match status" value="1"/>
</dbReference>
<dbReference type="InterPro" id="IPR025867">
    <property type="entry name" value="MnmE_helical"/>
</dbReference>
<feature type="binding site" evidence="6">
    <location>
        <position position="246"/>
    </location>
    <ligand>
        <name>K(+)</name>
        <dbReference type="ChEBI" id="CHEBI:29103"/>
    </ligand>
</feature>
<dbReference type="CDD" id="cd14858">
    <property type="entry name" value="TrmE_N"/>
    <property type="match status" value="1"/>
</dbReference>